<organism evidence="1 2">
    <name type="scientific">Paraburkholderia phymatum</name>
    <dbReference type="NCBI Taxonomy" id="148447"/>
    <lineage>
        <taxon>Bacteria</taxon>
        <taxon>Pseudomonadati</taxon>
        <taxon>Pseudomonadota</taxon>
        <taxon>Betaproteobacteria</taxon>
        <taxon>Burkholderiales</taxon>
        <taxon>Burkholderiaceae</taxon>
        <taxon>Paraburkholderia</taxon>
    </lineage>
</organism>
<evidence type="ECO:0000313" key="2">
    <source>
        <dbReference type="Proteomes" id="UP001558850"/>
    </source>
</evidence>
<dbReference type="Proteomes" id="UP001558850">
    <property type="component" value="Unassembled WGS sequence"/>
</dbReference>
<evidence type="ECO:0000313" key="1">
    <source>
        <dbReference type="EMBL" id="MEX3933429.1"/>
    </source>
</evidence>
<proteinExistence type="predicted"/>
<protein>
    <submittedName>
        <fullName evidence="1">Uncharacterized protein</fullName>
    </submittedName>
</protein>
<sequence>MSKPMLTHGLARSPDNATVLIDAGRADFIDREIRDIATRSMRFGAMYCDVKSPSSVCAGQSRPRRRAGVVAVAARRASEGDKAKERRGRRRALSPG</sequence>
<accession>A0ACC6U1D5</accession>
<reference evidence="1" key="1">
    <citation type="submission" date="2024-07" db="EMBL/GenBank/DDBJ databases">
        <title>A survey of Mimosa microsymbionts across Brazilian biomes reveals a high diversity of Paraburkholderia nodulating endemic species, but also that Cupriavidus is common as a symbiont of widespread species.</title>
        <authorList>
            <person name="Rouws L."/>
            <person name="Barauna A."/>
            <person name="Beukes C."/>
            <person name="Rouws J.R.C."/>
            <person name="De Faria S.M."/>
            <person name="Gross E."/>
            <person name="Bueno Dos Reis Junior F."/>
            <person name="Simon M.F."/>
            <person name="Maluk M."/>
            <person name="Odee D.W."/>
            <person name="Kenicer G."/>
            <person name="Young J.P.W."/>
            <person name="Reis V.M."/>
            <person name="Zilli J."/>
            <person name="James E.K."/>
        </authorList>
    </citation>
    <scope>NUCLEOTIDE SEQUENCE</scope>
    <source>
        <strain evidence="1">EG181B</strain>
    </source>
</reference>
<comment type="caution">
    <text evidence="1">The sequence shown here is derived from an EMBL/GenBank/DDBJ whole genome shotgun (WGS) entry which is preliminary data.</text>
</comment>
<name>A0ACC6U1D5_9BURK</name>
<keyword evidence="2" id="KW-1185">Reference proteome</keyword>
<dbReference type="EMBL" id="JBFRCH010000007">
    <property type="protein sequence ID" value="MEX3933429.1"/>
    <property type="molecule type" value="Genomic_DNA"/>
</dbReference>
<gene>
    <name evidence="1" type="ORF">AB4Y32_16750</name>
</gene>